<reference evidence="3 4" key="1">
    <citation type="submission" date="2020-08" db="EMBL/GenBank/DDBJ databases">
        <title>Genomic Encyclopedia of Type Strains, Phase IV (KMG-IV): sequencing the most valuable type-strain genomes for metagenomic binning, comparative biology and taxonomic classification.</title>
        <authorList>
            <person name="Goeker M."/>
        </authorList>
    </citation>
    <scope>NUCLEOTIDE SEQUENCE [LARGE SCALE GENOMIC DNA]</scope>
    <source>
        <strain evidence="3 4">DSM 101730</strain>
    </source>
</reference>
<dbReference type="InterPro" id="IPR050902">
    <property type="entry name" value="ABC_Transporter_SBP"/>
</dbReference>
<feature type="domain" description="Fe/B12 periplasmic-binding" evidence="2">
    <location>
        <begin position="36"/>
        <end position="280"/>
    </location>
</feature>
<comment type="caution">
    <text evidence="3">The sequence shown here is derived from an EMBL/GenBank/DDBJ whole genome shotgun (WGS) entry which is preliminary data.</text>
</comment>
<dbReference type="PROSITE" id="PS50983">
    <property type="entry name" value="FE_B12_PBP"/>
    <property type="match status" value="1"/>
</dbReference>
<dbReference type="AlphaFoldDB" id="A0A840SPG3"/>
<name>A0A840SPG3_9RHOB</name>
<accession>A0A840SPG3</accession>
<feature type="signal peptide" evidence="1">
    <location>
        <begin position="1"/>
        <end position="29"/>
    </location>
</feature>
<evidence type="ECO:0000313" key="3">
    <source>
        <dbReference type="EMBL" id="MBB5223907.1"/>
    </source>
</evidence>
<dbReference type="RefSeq" id="WP_184153729.1">
    <property type="nucleotide sequence ID" value="NZ_JACHFM010000004.1"/>
</dbReference>
<dbReference type="SUPFAM" id="SSF53807">
    <property type="entry name" value="Helical backbone' metal receptor"/>
    <property type="match status" value="1"/>
</dbReference>
<dbReference type="InterPro" id="IPR002491">
    <property type="entry name" value="ABC_transptr_periplasmic_BD"/>
</dbReference>
<dbReference type="Gene3D" id="3.40.50.1980">
    <property type="entry name" value="Nitrogenase molybdenum iron protein domain"/>
    <property type="match status" value="2"/>
</dbReference>
<evidence type="ECO:0000256" key="1">
    <source>
        <dbReference type="SAM" id="SignalP"/>
    </source>
</evidence>
<dbReference type="Proteomes" id="UP000549457">
    <property type="component" value="Unassembled WGS sequence"/>
</dbReference>
<organism evidence="3 4">
    <name type="scientific">Amaricoccus macauensis</name>
    <dbReference type="NCBI Taxonomy" id="57001"/>
    <lineage>
        <taxon>Bacteria</taxon>
        <taxon>Pseudomonadati</taxon>
        <taxon>Pseudomonadota</taxon>
        <taxon>Alphaproteobacteria</taxon>
        <taxon>Rhodobacterales</taxon>
        <taxon>Paracoccaceae</taxon>
        <taxon>Amaricoccus</taxon>
    </lineage>
</organism>
<dbReference type="EMBL" id="JACHFM010000004">
    <property type="protein sequence ID" value="MBB5223907.1"/>
    <property type="molecule type" value="Genomic_DNA"/>
</dbReference>
<proteinExistence type="predicted"/>
<evidence type="ECO:0000313" key="4">
    <source>
        <dbReference type="Proteomes" id="UP000549457"/>
    </source>
</evidence>
<keyword evidence="1" id="KW-0732">Signal</keyword>
<protein>
    <submittedName>
        <fullName evidence="3">Iron complex transport system substrate-binding protein</fullName>
    </submittedName>
</protein>
<dbReference type="PANTHER" id="PTHR30535">
    <property type="entry name" value="VITAMIN B12-BINDING PROTEIN"/>
    <property type="match status" value="1"/>
</dbReference>
<feature type="chain" id="PRO_5033036964" evidence="1">
    <location>
        <begin position="30"/>
        <end position="280"/>
    </location>
</feature>
<keyword evidence="4" id="KW-1185">Reference proteome</keyword>
<evidence type="ECO:0000259" key="2">
    <source>
        <dbReference type="PROSITE" id="PS50983"/>
    </source>
</evidence>
<sequence length="280" mass="29258">MAWRRWCAAFLVAAGLAGATMISATTAGADDPAPRRVVSMNLCTDQLAMILAGPGQLVAISPIARDRVASAMWRAAASVPVHAGNAESILALDPDLVLAGEWDPSATIAMLRRLGIRVETFPIERSFADIEANVLRMGELLGTSRDARRLAAGLRARLADMPPPSGPRPRAAIYYANGYTSGSGTLADAILEAAGYANIAAERGLSGLANLPLETLVTEQPDLIVLGQDYPSPALAEGILRHPALRALDAGHASVADSLWVCGTPLALDAVTALRAARPR</sequence>
<dbReference type="Pfam" id="PF01497">
    <property type="entry name" value="Peripla_BP_2"/>
    <property type="match status" value="1"/>
</dbReference>
<gene>
    <name evidence="3" type="ORF">HNP73_003861</name>
</gene>
<dbReference type="PANTHER" id="PTHR30535:SF34">
    <property type="entry name" value="MOLYBDATE-BINDING PROTEIN MOLA"/>
    <property type="match status" value="1"/>
</dbReference>